<evidence type="ECO:0000313" key="3">
    <source>
        <dbReference type="Proteomes" id="UP000009026"/>
    </source>
</evidence>
<reference evidence="2 3" key="1">
    <citation type="journal article" date="2016" name="PLoS ONE">
        <title>Complete Genome Sequence and Comparative Genomics of a Novel Myxobacterium Myxococcus hansupus.</title>
        <authorList>
            <person name="Sharma G."/>
            <person name="Narwani T."/>
            <person name="Subramanian S."/>
        </authorList>
    </citation>
    <scope>NUCLEOTIDE SEQUENCE [LARGE SCALE GENOMIC DNA]</scope>
    <source>
        <strain evidence="3">mixupus</strain>
    </source>
</reference>
<accession>A0A0H4XQ55</accession>
<name>A0A0H4XQ55_9BACT</name>
<dbReference type="InterPro" id="IPR012433">
    <property type="entry name" value="Imm11"/>
</dbReference>
<feature type="domain" description="Immunity MXAN-0049 protein" evidence="1">
    <location>
        <begin position="9"/>
        <end position="140"/>
    </location>
</feature>
<dbReference type="PATRIC" id="fig|1297742.4.peg.7528"/>
<dbReference type="Proteomes" id="UP000009026">
    <property type="component" value="Chromosome"/>
</dbReference>
<dbReference type="EMBL" id="CP012109">
    <property type="protein sequence ID" value="AKQ70487.1"/>
    <property type="molecule type" value="Genomic_DNA"/>
</dbReference>
<evidence type="ECO:0000259" key="1">
    <source>
        <dbReference type="Pfam" id="PF07791"/>
    </source>
</evidence>
<sequence length="146" mass="16846">MRDDFPDSTSLHEVLYNLDSQLIVNEKARAFLDAERVQHIEYLPVRVLNHKDREPQERYFIANMLPLVDCIDLEKTEHEENLLDPDELMNIRNLTVDENKIPADFQLLRLKAVSGAMLIHRDLAAKLKAAGFRGFSTPEVAEYQGN</sequence>
<gene>
    <name evidence="2" type="ORF">A176_007399</name>
</gene>
<dbReference type="STRING" id="1297742.A176_007399"/>
<organism evidence="2 3">
    <name type="scientific">Pseudomyxococcus hansupus</name>
    <dbReference type="NCBI Taxonomy" id="1297742"/>
    <lineage>
        <taxon>Bacteria</taxon>
        <taxon>Pseudomonadati</taxon>
        <taxon>Myxococcota</taxon>
        <taxon>Myxococcia</taxon>
        <taxon>Myxococcales</taxon>
        <taxon>Cystobacterineae</taxon>
        <taxon>Myxococcaceae</taxon>
        <taxon>Pseudomyxococcus</taxon>
    </lineage>
</organism>
<evidence type="ECO:0000313" key="2">
    <source>
        <dbReference type="EMBL" id="AKQ70487.1"/>
    </source>
</evidence>
<proteinExistence type="predicted"/>
<protein>
    <recommendedName>
        <fullName evidence="1">Immunity MXAN-0049 protein domain-containing protein</fullName>
    </recommendedName>
</protein>
<dbReference type="AlphaFoldDB" id="A0A0H4XQ55"/>
<dbReference type="Pfam" id="PF07791">
    <property type="entry name" value="Imm11"/>
    <property type="match status" value="1"/>
</dbReference>
<dbReference type="KEGG" id="mym:A176_007399"/>
<keyword evidence="3" id="KW-1185">Reference proteome</keyword>